<dbReference type="InterPro" id="IPR029068">
    <property type="entry name" value="Glyas_Bleomycin-R_OHBP_Dase"/>
</dbReference>
<dbReference type="CDD" id="cd07253">
    <property type="entry name" value="GLOD5"/>
    <property type="match status" value="1"/>
</dbReference>
<dbReference type="OrthoDB" id="5371818at2759"/>
<feature type="domain" description="VOC" evidence="2">
    <location>
        <begin position="8"/>
        <end position="136"/>
    </location>
</feature>
<evidence type="ECO:0000256" key="1">
    <source>
        <dbReference type="ARBA" id="ARBA00010363"/>
    </source>
</evidence>
<reference evidence="4" key="1">
    <citation type="journal article" date="2017" name="Genome Biol.">
        <title>Comparative genomics reveals high biological diversity and specific adaptations in the industrially and medically important fungal genus Aspergillus.</title>
        <authorList>
            <person name="de Vries R.P."/>
            <person name="Riley R."/>
            <person name="Wiebenga A."/>
            <person name="Aguilar-Osorio G."/>
            <person name="Amillis S."/>
            <person name="Uchima C.A."/>
            <person name="Anderluh G."/>
            <person name="Asadollahi M."/>
            <person name="Askin M."/>
            <person name="Barry K."/>
            <person name="Battaglia E."/>
            <person name="Bayram O."/>
            <person name="Benocci T."/>
            <person name="Braus-Stromeyer S.A."/>
            <person name="Caldana C."/>
            <person name="Canovas D."/>
            <person name="Cerqueira G.C."/>
            <person name="Chen F."/>
            <person name="Chen W."/>
            <person name="Choi C."/>
            <person name="Clum A."/>
            <person name="Dos Santos R.A."/>
            <person name="Damasio A.R."/>
            <person name="Diallinas G."/>
            <person name="Emri T."/>
            <person name="Fekete E."/>
            <person name="Flipphi M."/>
            <person name="Freyberg S."/>
            <person name="Gallo A."/>
            <person name="Gournas C."/>
            <person name="Habgood R."/>
            <person name="Hainaut M."/>
            <person name="Harispe M.L."/>
            <person name="Henrissat B."/>
            <person name="Hilden K.S."/>
            <person name="Hope R."/>
            <person name="Hossain A."/>
            <person name="Karabika E."/>
            <person name="Karaffa L."/>
            <person name="Karanyi Z."/>
            <person name="Krasevec N."/>
            <person name="Kuo A."/>
            <person name="Kusch H."/>
            <person name="LaButti K."/>
            <person name="Lagendijk E.L."/>
            <person name="Lapidus A."/>
            <person name="Levasseur A."/>
            <person name="Lindquist E."/>
            <person name="Lipzen A."/>
            <person name="Logrieco A.F."/>
            <person name="MacCabe A."/>
            <person name="Maekelae M.R."/>
            <person name="Malavazi I."/>
            <person name="Melin P."/>
            <person name="Meyer V."/>
            <person name="Mielnichuk N."/>
            <person name="Miskei M."/>
            <person name="Molnar A.P."/>
            <person name="Mule G."/>
            <person name="Ngan C.Y."/>
            <person name="Orejas M."/>
            <person name="Orosz E."/>
            <person name="Ouedraogo J.P."/>
            <person name="Overkamp K.M."/>
            <person name="Park H.-S."/>
            <person name="Perrone G."/>
            <person name="Piumi F."/>
            <person name="Punt P.J."/>
            <person name="Ram A.F."/>
            <person name="Ramon A."/>
            <person name="Rauscher S."/>
            <person name="Record E."/>
            <person name="Riano-Pachon D.M."/>
            <person name="Robert V."/>
            <person name="Roehrig J."/>
            <person name="Ruller R."/>
            <person name="Salamov A."/>
            <person name="Salih N.S."/>
            <person name="Samson R.A."/>
            <person name="Sandor E."/>
            <person name="Sanguinetti M."/>
            <person name="Schuetze T."/>
            <person name="Sepcic K."/>
            <person name="Shelest E."/>
            <person name="Sherlock G."/>
            <person name="Sophianopoulou V."/>
            <person name="Squina F.M."/>
            <person name="Sun H."/>
            <person name="Susca A."/>
            <person name="Todd R.B."/>
            <person name="Tsang A."/>
            <person name="Unkles S.E."/>
            <person name="van de Wiele N."/>
            <person name="van Rossen-Uffink D."/>
            <person name="Oliveira J.V."/>
            <person name="Vesth T.C."/>
            <person name="Visser J."/>
            <person name="Yu J.-H."/>
            <person name="Zhou M."/>
            <person name="Andersen M.R."/>
            <person name="Archer D.B."/>
            <person name="Baker S.E."/>
            <person name="Benoit I."/>
            <person name="Brakhage A.A."/>
            <person name="Braus G.H."/>
            <person name="Fischer R."/>
            <person name="Frisvad J.C."/>
            <person name="Goldman G.H."/>
            <person name="Houbraken J."/>
            <person name="Oakley B."/>
            <person name="Pocsi I."/>
            <person name="Scazzocchio C."/>
            <person name="Seiboth B."/>
            <person name="vanKuyk P.A."/>
            <person name="Wortman J."/>
            <person name="Dyer P.S."/>
            <person name="Grigoriev I.V."/>
        </authorList>
    </citation>
    <scope>NUCLEOTIDE SEQUENCE [LARGE SCALE GENOMIC DNA]</scope>
    <source>
        <strain evidence="4">DTO 134E9</strain>
    </source>
</reference>
<dbReference type="STRING" id="1073089.A0A1L9S2X3"/>
<organism evidence="3 4">
    <name type="scientific">Aspergillus wentii DTO 134E9</name>
    <dbReference type="NCBI Taxonomy" id="1073089"/>
    <lineage>
        <taxon>Eukaryota</taxon>
        <taxon>Fungi</taxon>
        <taxon>Dikarya</taxon>
        <taxon>Ascomycota</taxon>
        <taxon>Pezizomycotina</taxon>
        <taxon>Eurotiomycetes</taxon>
        <taxon>Eurotiomycetidae</taxon>
        <taxon>Eurotiales</taxon>
        <taxon>Aspergillaceae</taxon>
        <taxon>Aspergillus</taxon>
        <taxon>Aspergillus subgen. Cremei</taxon>
    </lineage>
</organism>
<sequence>MASFAVKSLDHLVLTVRCIPTTVAFYTTRLGMRHEVFTSPSSPDIQRHALLFGQQKINLHQLGKEFEPKAKNVTPGSADLCFLTEERVESVLQALREADIEVLEGNKVVERTGAVGKIRSVYCRDPDDNLIEISNY</sequence>
<evidence type="ECO:0000259" key="2">
    <source>
        <dbReference type="PROSITE" id="PS51819"/>
    </source>
</evidence>
<dbReference type="Pfam" id="PF00903">
    <property type="entry name" value="Glyoxalase"/>
    <property type="match status" value="1"/>
</dbReference>
<dbReference type="InterPro" id="IPR037523">
    <property type="entry name" value="VOC_core"/>
</dbReference>
<dbReference type="EMBL" id="KV878209">
    <property type="protein sequence ID" value="OJJ41507.1"/>
    <property type="molecule type" value="Genomic_DNA"/>
</dbReference>
<evidence type="ECO:0000313" key="3">
    <source>
        <dbReference type="EMBL" id="OJJ41507.1"/>
    </source>
</evidence>
<dbReference type="GeneID" id="63749992"/>
<dbReference type="PANTHER" id="PTHR21366">
    <property type="entry name" value="GLYOXALASE FAMILY PROTEIN"/>
    <property type="match status" value="1"/>
</dbReference>
<protein>
    <recommendedName>
        <fullName evidence="2">VOC domain-containing protein</fullName>
    </recommendedName>
</protein>
<dbReference type="InterPro" id="IPR050383">
    <property type="entry name" value="GlyoxalaseI/FosfomycinResist"/>
</dbReference>
<comment type="similarity">
    <text evidence="1">Belongs to the glyoxalase I family.</text>
</comment>
<evidence type="ECO:0000313" key="4">
    <source>
        <dbReference type="Proteomes" id="UP000184383"/>
    </source>
</evidence>
<proteinExistence type="inferred from homology"/>
<dbReference type="RefSeq" id="XP_040695183.1">
    <property type="nucleotide sequence ID" value="XM_040834144.1"/>
</dbReference>
<dbReference type="PANTHER" id="PTHR21366:SF14">
    <property type="entry name" value="GLYOXALASE DOMAIN-CONTAINING PROTEIN 5"/>
    <property type="match status" value="1"/>
</dbReference>
<dbReference type="InterPro" id="IPR004360">
    <property type="entry name" value="Glyas_Fos-R_dOase_dom"/>
</dbReference>
<dbReference type="Gene3D" id="3.10.180.10">
    <property type="entry name" value="2,3-Dihydroxybiphenyl 1,2-Dioxygenase, domain 1"/>
    <property type="match status" value="1"/>
</dbReference>
<name>A0A1L9S2X3_ASPWE</name>
<keyword evidence="4" id="KW-1185">Reference proteome</keyword>
<dbReference type="AlphaFoldDB" id="A0A1L9S2X3"/>
<gene>
    <name evidence="3" type="ORF">ASPWEDRAFT_35070</name>
</gene>
<dbReference type="VEuPathDB" id="FungiDB:ASPWEDRAFT_35070"/>
<dbReference type="PROSITE" id="PS51819">
    <property type="entry name" value="VOC"/>
    <property type="match status" value="1"/>
</dbReference>
<accession>A0A1L9S2X3</accession>
<dbReference type="Proteomes" id="UP000184383">
    <property type="component" value="Unassembled WGS sequence"/>
</dbReference>
<dbReference type="SUPFAM" id="SSF54593">
    <property type="entry name" value="Glyoxalase/Bleomycin resistance protein/Dihydroxybiphenyl dioxygenase"/>
    <property type="match status" value="1"/>
</dbReference>